<evidence type="ECO:0000256" key="2">
    <source>
        <dbReference type="SAM" id="Phobius"/>
    </source>
</evidence>
<evidence type="ECO:0000313" key="4">
    <source>
        <dbReference type="Proteomes" id="UP001168821"/>
    </source>
</evidence>
<keyword evidence="2" id="KW-0472">Membrane</keyword>
<reference evidence="3" key="1">
    <citation type="journal article" date="2023" name="G3 (Bethesda)">
        <title>Whole genome assemblies of Zophobas morio and Tenebrio molitor.</title>
        <authorList>
            <person name="Kaur S."/>
            <person name="Stinson S.A."/>
            <person name="diCenzo G.C."/>
        </authorList>
    </citation>
    <scope>NUCLEOTIDE SEQUENCE</scope>
    <source>
        <strain evidence="3">QUZm001</strain>
    </source>
</reference>
<accession>A0AA38HZ65</accession>
<feature type="region of interest" description="Disordered" evidence="1">
    <location>
        <begin position="1"/>
        <end position="28"/>
    </location>
</feature>
<protein>
    <submittedName>
        <fullName evidence="3">Uncharacterized protein</fullName>
    </submittedName>
</protein>
<proteinExistence type="predicted"/>
<sequence>MSKQNSNNVSPGDDTSLRSLSSEDVSQAPRGYCCAKSANPADGKGRKLHLLQMLVLPFIPIMALIVQTAVILNNIMIYRQEVMDIENQVTISRRYEEYSCTMCF</sequence>
<evidence type="ECO:0000313" key="3">
    <source>
        <dbReference type="EMBL" id="KAJ3645662.1"/>
    </source>
</evidence>
<dbReference type="AlphaFoldDB" id="A0AA38HZ65"/>
<dbReference type="EMBL" id="JALNTZ010000007">
    <property type="protein sequence ID" value="KAJ3645662.1"/>
    <property type="molecule type" value="Genomic_DNA"/>
</dbReference>
<keyword evidence="4" id="KW-1185">Reference proteome</keyword>
<feature type="compositionally biased region" description="Polar residues" evidence="1">
    <location>
        <begin position="1"/>
        <end position="10"/>
    </location>
</feature>
<evidence type="ECO:0000256" key="1">
    <source>
        <dbReference type="SAM" id="MobiDB-lite"/>
    </source>
</evidence>
<organism evidence="3 4">
    <name type="scientific">Zophobas morio</name>
    <dbReference type="NCBI Taxonomy" id="2755281"/>
    <lineage>
        <taxon>Eukaryota</taxon>
        <taxon>Metazoa</taxon>
        <taxon>Ecdysozoa</taxon>
        <taxon>Arthropoda</taxon>
        <taxon>Hexapoda</taxon>
        <taxon>Insecta</taxon>
        <taxon>Pterygota</taxon>
        <taxon>Neoptera</taxon>
        <taxon>Endopterygota</taxon>
        <taxon>Coleoptera</taxon>
        <taxon>Polyphaga</taxon>
        <taxon>Cucujiformia</taxon>
        <taxon>Tenebrionidae</taxon>
        <taxon>Zophobas</taxon>
    </lineage>
</organism>
<keyword evidence="2" id="KW-1133">Transmembrane helix</keyword>
<comment type="caution">
    <text evidence="3">The sequence shown here is derived from an EMBL/GenBank/DDBJ whole genome shotgun (WGS) entry which is preliminary data.</text>
</comment>
<name>A0AA38HZ65_9CUCU</name>
<feature type="transmembrane region" description="Helical" evidence="2">
    <location>
        <begin position="50"/>
        <end position="72"/>
    </location>
</feature>
<dbReference type="Proteomes" id="UP001168821">
    <property type="component" value="Unassembled WGS sequence"/>
</dbReference>
<keyword evidence="2" id="KW-0812">Transmembrane</keyword>
<gene>
    <name evidence="3" type="ORF">Zmor_023303</name>
</gene>